<feature type="domain" description="Activator of Hsp90 ATPase homologue 1/2-like C-terminal" evidence="2">
    <location>
        <begin position="23"/>
        <end position="111"/>
    </location>
</feature>
<proteinExistence type="inferred from homology"/>
<evidence type="ECO:0000313" key="4">
    <source>
        <dbReference type="Proteomes" id="UP000198728"/>
    </source>
</evidence>
<evidence type="ECO:0000259" key="2">
    <source>
        <dbReference type="Pfam" id="PF08327"/>
    </source>
</evidence>
<keyword evidence="4" id="KW-1185">Reference proteome</keyword>
<comment type="similarity">
    <text evidence="1">Belongs to the AHA1 family.</text>
</comment>
<dbReference type="AlphaFoldDB" id="A0A1I1KZV8"/>
<protein>
    <submittedName>
        <fullName evidence="3">Activator of Hsp90 ATPase homolog 1-like protein</fullName>
    </submittedName>
</protein>
<name>A0A1I1KZV8_9RHOB</name>
<dbReference type="SUPFAM" id="SSF55961">
    <property type="entry name" value="Bet v1-like"/>
    <property type="match status" value="1"/>
</dbReference>
<dbReference type="Gene3D" id="3.30.530.20">
    <property type="match status" value="1"/>
</dbReference>
<gene>
    <name evidence="3" type="ORF">SAMN04488094_10784</name>
</gene>
<accession>A0A1I1KZV8</accession>
<dbReference type="InterPro" id="IPR013538">
    <property type="entry name" value="ASHA1/2-like_C"/>
</dbReference>
<dbReference type="Proteomes" id="UP000198728">
    <property type="component" value="Unassembled WGS sequence"/>
</dbReference>
<organism evidence="3 4">
    <name type="scientific">Tropicimonas isoalkanivorans</name>
    <dbReference type="NCBI Taxonomy" id="441112"/>
    <lineage>
        <taxon>Bacteria</taxon>
        <taxon>Pseudomonadati</taxon>
        <taxon>Pseudomonadota</taxon>
        <taxon>Alphaproteobacteria</taxon>
        <taxon>Rhodobacterales</taxon>
        <taxon>Roseobacteraceae</taxon>
        <taxon>Tropicimonas</taxon>
    </lineage>
</organism>
<evidence type="ECO:0000256" key="1">
    <source>
        <dbReference type="ARBA" id="ARBA00006817"/>
    </source>
</evidence>
<sequence length="153" mass="17526">MSKEVRMDLYLETDLRLDRTLAVPRAVVWVCWTTPAHFSHDFVPKPHKVTARDIDLRPGGRFNTTFKVAGTDCENHGMLLEVLDGETLELTDGYTERWKPTPEPFLTVILLLSNSTRRLLGIARRKRGKRTRPRDFWTIGALSPTNSNPPLRS</sequence>
<dbReference type="Pfam" id="PF08327">
    <property type="entry name" value="AHSA1"/>
    <property type="match status" value="1"/>
</dbReference>
<dbReference type="EMBL" id="FOLG01000007">
    <property type="protein sequence ID" value="SFC64268.1"/>
    <property type="molecule type" value="Genomic_DNA"/>
</dbReference>
<reference evidence="3 4" key="1">
    <citation type="submission" date="2016-10" db="EMBL/GenBank/DDBJ databases">
        <authorList>
            <person name="de Groot N.N."/>
        </authorList>
    </citation>
    <scope>NUCLEOTIDE SEQUENCE [LARGE SCALE GENOMIC DNA]</scope>
    <source>
        <strain evidence="3 4">DSM 19548</strain>
    </source>
</reference>
<dbReference type="STRING" id="441112.SAMN04488094_10784"/>
<dbReference type="InterPro" id="IPR023393">
    <property type="entry name" value="START-like_dom_sf"/>
</dbReference>
<evidence type="ECO:0000313" key="3">
    <source>
        <dbReference type="EMBL" id="SFC64268.1"/>
    </source>
</evidence>